<evidence type="ECO:0000313" key="3">
    <source>
        <dbReference type="Proteomes" id="UP000613401"/>
    </source>
</evidence>
<organism evidence="2 3">
    <name type="scientific">Colletotrichum gloeosporioides</name>
    <name type="common">Anthracnose fungus</name>
    <name type="synonym">Glomerella cingulata</name>
    <dbReference type="NCBI Taxonomy" id="474922"/>
    <lineage>
        <taxon>Eukaryota</taxon>
        <taxon>Fungi</taxon>
        <taxon>Dikarya</taxon>
        <taxon>Ascomycota</taxon>
        <taxon>Pezizomycotina</taxon>
        <taxon>Sordariomycetes</taxon>
        <taxon>Hypocreomycetidae</taxon>
        <taxon>Glomerellales</taxon>
        <taxon>Glomerellaceae</taxon>
        <taxon>Colletotrichum</taxon>
        <taxon>Colletotrichum gloeosporioides species complex</taxon>
    </lineage>
</organism>
<keyword evidence="3" id="KW-1185">Reference proteome</keyword>
<dbReference type="CDD" id="cd14688">
    <property type="entry name" value="bZIP_YAP"/>
    <property type="match status" value="1"/>
</dbReference>
<comment type="caution">
    <text evidence="2">The sequence shown here is derived from an EMBL/GenBank/DDBJ whole genome shotgun (WGS) entry which is preliminary data.</text>
</comment>
<reference evidence="2" key="2">
    <citation type="submission" date="2020-03" db="EMBL/GenBank/DDBJ databases">
        <authorList>
            <person name="Fu F.-F."/>
            <person name="Chen J."/>
        </authorList>
    </citation>
    <scope>NUCLEOTIDE SEQUENCE</scope>
    <source>
        <strain evidence="2">Lc1</strain>
    </source>
</reference>
<name>A0A8H4FJI8_COLGL</name>
<dbReference type="GO" id="GO:0003700">
    <property type="term" value="F:DNA-binding transcription factor activity"/>
    <property type="evidence" value="ECO:0007669"/>
    <property type="project" value="InterPro"/>
</dbReference>
<evidence type="ECO:0008006" key="4">
    <source>
        <dbReference type="Google" id="ProtNLM"/>
    </source>
</evidence>
<dbReference type="InterPro" id="IPR021833">
    <property type="entry name" value="DUF3425"/>
</dbReference>
<feature type="region of interest" description="Disordered" evidence="1">
    <location>
        <begin position="1"/>
        <end position="49"/>
    </location>
</feature>
<dbReference type="Pfam" id="PF11905">
    <property type="entry name" value="DUF3425"/>
    <property type="match status" value="1"/>
</dbReference>
<evidence type="ECO:0000256" key="1">
    <source>
        <dbReference type="SAM" id="MobiDB-lite"/>
    </source>
</evidence>
<sequence length="606" mass="66493">METDSTNGSRGQDGPRSRKRAAASQGKSESAAEKKRTQNRISQQCAREKQSAYIRQMESLVAALKAPNEDATEQTKYDELVKAHLKLAEEKQQVEDALFRLRQKLLSVGNLATAAADDPIFSTLSKSSLESTNEKEVSTLERSEEEPSSTTEVPPRGPSSSVAANIADLSASNVGAPEASSGGAAMGLQSAPEHADTSYMPQSFHHTRSVLQSPSAFLPADLTVMPSLPTSMPSWGSPCASPSLRFPFGLFDSNASPTMMSLPFDMMSFQQLQPSGNEMTAIINNSSLFADQVKLAANHIMSKSVSTLQEQMGHLPVMASQARLVSKLASIAVEVMGALAGLEPYIYGVYFSKYMESVMRWRISNSVEDRLQIPVPFRPTPLQSATPFHPVVIDFINWPSIRDQMILYSSKLDLDAMSRDIVLNTVIELPGKRVSVNIHDVFFNHILPRVGGGRADGSNSMLHNREWIYLKVPVNPAGGMMYTGFSLVQDALAAEMDCRMGQRQSSRSTRTHLRPSDEGFASRSAPYGPEVVVANALAAFGIDQPSNWKLSKDFARKYPHIDCSLGLSNFQMQMYLSYKPTDYRVDVSQYEMVSFSSISLDDVVEL</sequence>
<dbReference type="AlphaFoldDB" id="A0A8H4FJI8"/>
<dbReference type="EMBL" id="WVTB01000050">
    <property type="protein sequence ID" value="KAF3804186.1"/>
    <property type="molecule type" value="Genomic_DNA"/>
</dbReference>
<dbReference type="GeneID" id="69007708"/>
<dbReference type="RefSeq" id="XP_045263345.1">
    <property type="nucleotide sequence ID" value="XM_045400672.1"/>
</dbReference>
<feature type="region of interest" description="Disordered" evidence="1">
    <location>
        <begin position="501"/>
        <end position="522"/>
    </location>
</feature>
<proteinExistence type="predicted"/>
<dbReference type="Proteomes" id="UP000613401">
    <property type="component" value="Unassembled WGS sequence"/>
</dbReference>
<accession>A0A8H4FJI8</accession>
<dbReference type="InterPro" id="IPR046347">
    <property type="entry name" value="bZIP_sf"/>
</dbReference>
<dbReference type="PANTHER" id="PTHR37012">
    <property type="entry name" value="B-ZIP TRANSCRIPTION FACTOR (EUROFUNG)-RELATED"/>
    <property type="match status" value="1"/>
</dbReference>
<dbReference type="PANTHER" id="PTHR37012:SF2">
    <property type="entry name" value="BZIP DOMAIN-CONTAINING PROTEIN-RELATED"/>
    <property type="match status" value="1"/>
</dbReference>
<feature type="compositionally biased region" description="Polar residues" evidence="1">
    <location>
        <begin position="1"/>
        <end position="10"/>
    </location>
</feature>
<protein>
    <recommendedName>
        <fullName evidence="4">BZIP domain-containing protein</fullName>
    </recommendedName>
</protein>
<gene>
    <name evidence="2" type="ORF">GCG54_00000536</name>
</gene>
<reference evidence="2" key="1">
    <citation type="journal article" date="2020" name="Phytopathology">
        <title>Genome sequence and comparative analysis of Colletotrichum gloeosporioides isolated from Liriodendron leaves.</title>
        <authorList>
            <person name="Fu F.F."/>
            <person name="Hao Z."/>
            <person name="Wang P."/>
            <person name="Lu Y."/>
            <person name="Xue L.J."/>
            <person name="Wei G."/>
            <person name="Tian Y."/>
            <person name="Baishi H."/>
            <person name="Xu H."/>
            <person name="Shi J."/>
            <person name="Cheng T."/>
            <person name="Wang G."/>
            <person name="Yi Y."/>
            <person name="Chen J."/>
        </authorList>
    </citation>
    <scope>NUCLEOTIDE SEQUENCE</scope>
    <source>
        <strain evidence="2">Lc1</strain>
    </source>
</reference>
<evidence type="ECO:0000313" key="2">
    <source>
        <dbReference type="EMBL" id="KAF3804186.1"/>
    </source>
</evidence>
<dbReference type="SUPFAM" id="SSF57959">
    <property type="entry name" value="Leucine zipper domain"/>
    <property type="match status" value="1"/>
</dbReference>
<feature type="compositionally biased region" description="Basic and acidic residues" evidence="1">
    <location>
        <begin position="132"/>
        <end position="142"/>
    </location>
</feature>
<feature type="region of interest" description="Disordered" evidence="1">
    <location>
        <begin position="127"/>
        <end position="198"/>
    </location>
</feature>